<proteinExistence type="inferred from homology"/>
<dbReference type="InterPro" id="IPR012674">
    <property type="entry name" value="Calycin"/>
</dbReference>
<reference evidence="5" key="2">
    <citation type="submission" date="2020-06" db="EMBL/GenBank/DDBJ databases">
        <authorList>
            <person name="Sheffer M."/>
        </authorList>
    </citation>
    <scope>NUCLEOTIDE SEQUENCE</scope>
</reference>
<dbReference type="EMBL" id="JABXBU010000003">
    <property type="protein sequence ID" value="KAF8792709.1"/>
    <property type="molecule type" value="Genomic_DNA"/>
</dbReference>
<dbReference type="FunFam" id="2.40.128.20:FF:000001">
    <property type="entry name" value="Fatty acid-binding protein, adipocyte"/>
    <property type="match status" value="1"/>
</dbReference>
<evidence type="ECO:0000256" key="3">
    <source>
        <dbReference type="ARBA" id="ARBA00068043"/>
    </source>
</evidence>
<dbReference type="GO" id="GO:0005504">
    <property type="term" value="F:fatty acid binding"/>
    <property type="evidence" value="ECO:0007669"/>
    <property type="project" value="UniProtKB-ARBA"/>
</dbReference>
<dbReference type="InterPro" id="IPR031259">
    <property type="entry name" value="ILBP"/>
</dbReference>
<dbReference type="OrthoDB" id="354351at2759"/>
<evidence type="ECO:0000313" key="6">
    <source>
        <dbReference type="Proteomes" id="UP000807504"/>
    </source>
</evidence>
<evidence type="ECO:0000259" key="4">
    <source>
        <dbReference type="Pfam" id="PF00061"/>
    </source>
</evidence>
<gene>
    <name evidence="5" type="ORF">HNY73_004278</name>
</gene>
<comment type="caution">
    <text evidence="5">The sequence shown here is derived from an EMBL/GenBank/DDBJ whole genome shotgun (WGS) entry which is preliminary data.</text>
</comment>
<accession>A0A8T0FSP1</accession>
<dbReference type="InterPro" id="IPR000463">
    <property type="entry name" value="Fatty_acid-bd"/>
</dbReference>
<sequence length="132" mass="14893">MDRFVGKYQFVSGDAAFDDFLKACGVNIVMRKAGSLSKPVVELKQDGDTFILKTTTTFKTSEIKFKLGEEFEETRMDGSTCKTIITLEDGKLVQKQSGDKEVTIIRELEGDQMKTICKVDDIVSTRLYNRCE</sequence>
<evidence type="ECO:0000256" key="2">
    <source>
        <dbReference type="ARBA" id="ARBA00023121"/>
    </source>
</evidence>
<dbReference type="PRINTS" id="PR00178">
    <property type="entry name" value="FATTYACIDBP"/>
</dbReference>
<dbReference type="Gene3D" id="2.40.128.20">
    <property type="match status" value="1"/>
</dbReference>
<dbReference type="Proteomes" id="UP000807504">
    <property type="component" value="Unassembled WGS sequence"/>
</dbReference>
<dbReference type="InterPro" id="IPR000566">
    <property type="entry name" value="Lipocln_cytosolic_FA-bd_dom"/>
</dbReference>
<dbReference type="AlphaFoldDB" id="A0A8T0FSP1"/>
<dbReference type="SUPFAM" id="SSF50814">
    <property type="entry name" value="Lipocalins"/>
    <property type="match status" value="1"/>
</dbReference>
<protein>
    <recommendedName>
        <fullName evidence="3">Fatty acid-binding protein</fullName>
    </recommendedName>
</protein>
<dbReference type="CDD" id="cd00742">
    <property type="entry name" value="FABP"/>
    <property type="match status" value="1"/>
</dbReference>
<evidence type="ECO:0000256" key="1">
    <source>
        <dbReference type="ARBA" id="ARBA00008390"/>
    </source>
</evidence>
<feature type="domain" description="Lipocalin/cytosolic fatty-acid binding" evidence="4">
    <location>
        <begin position="6"/>
        <end position="129"/>
    </location>
</feature>
<dbReference type="PANTHER" id="PTHR11955">
    <property type="entry name" value="FATTY ACID BINDING PROTEIN"/>
    <property type="match status" value="1"/>
</dbReference>
<name>A0A8T0FSP1_ARGBR</name>
<keyword evidence="6" id="KW-1185">Reference proteome</keyword>
<evidence type="ECO:0000313" key="5">
    <source>
        <dbReference type="EMBL" id="KAF8792709.1"/>
    </source>
</evidence>
<reference evidence="5" key="1">
    <citation type="journal article" date="2020" name="bioRxiv">
        <title>Chromosome-level reference genome of the European wasp spider Argiope bruennichi: a resource for studies on range expansion and evolutionary adaptation.</title>
        <authorList>
            <person name="Sheffer M.M."/>
            <person name="Hoppe A."/>
            <person name="Krehenwinkel H."/>
            <person name="Uhl G."/>
            <person name="Kuss A.W."/>
            <person name="Jensen L."/>
            <person name="Jensen C."/>
            <person name="Gillespie R.G."/>
            <person name="Hoff K.J."/>
            <person name="Prost S."/>
        </authorList>
    </citation>
    <scope>NUCLEOTIDE SEQUENCE</scope>
</reference>
<organism evidence="5 6">
    <name type="scientific">Argiope bruennichi</name>
    <name type="common">Wasp spider</name>
    <name type="synonym">Aranea bruennichi</name>
    <dbReference type="NCBI Taxonomy" id="94029"/>
    <lineage>
        <taxon>Eukaryota</taxon>
        <taxon>Metazoa</taxon>
        <taxon>Ecdysozoa</taxon>
        <taxon>Arthropoda</taxon>
        <taxon>Chelicerata</taxon>
        <taxon>Arachnida</taxon>
        <taxon>Araneae</taxon>
        <taxon>Araneomorphae</taxon>
        <taxon>Entelegynae</taxon>
        <taxon>Araneoidea</taxon>
        <taxon>Araneidae</taxon>
        <taxon>Argiope</taxon>
    </lineage>
</organism>
<keyword evidence="2" id="KW-0446">Lipid-binding</keyword>
<comment type="similarity">
    <text evidence="1">Belongs to the calycin superfamily. Fatty-acid binding protein (FABP) family.</text>
</comment>
<dbReference type="Pfam" id="PF00061">
    <property type="entry name" value="Lipocalin"/>
    <property type="match status" value="1"/>
</dbReference>